<protein>
    <submittedName>
        <fullName evidence="2">Glutaminyl-peptide cyclotransferase</fullName>
    </submittedName>
</protein>
<sequence length="355" mass="40598">MKKFFNFLLLLILNLFIFSCGSNSGKNKSDFSLKIDGKTTIVNNETLTFSIKNDQQKTVDSVAVFIGKDYMSSSRKLDHIQLDLNKAKLGNQSLTAIVYYEGKKDSLKKDLKILNNVAPKIYTYEIINTYPHDVEAYTQGFEFHGDTLYESIGQYGKSKLRKVQLKDGKVLEEIKIDEQYFAEGLTILNDKLYQLTWKEGIGFIYNLNDFKKTGSFAYNQSEEGWGLCNDGQKIYKSDGTEKIWILNPENMTETYYIQPTTNTSVKSKFNELEWIQGKIYANTYQFPSVAIINPKNGAIEGLINFKGLIDEIGNKSSLDTNNDVLNGIAYKPETDQIFVTGKRWDTVFEIRLIEK</sequence>
<feature type="signal peptide" evidence="1">
    <location>
        <begin position="1"/>
        <end position="25"/>
    </location>
</feature>
<feature type="chain" id="PRO_5045891026" evidence="1">
    <location>
        <begin position="26"/>
        <end position="355"/>
    </location>
</feature>
<dbReference type="PANTHER" id="PTHR31270:SF1">
    <property type="entry name" value="GLUTAMINYL-PEPTIDE CYCLOTRANSFERASE"/>
    <property type="match status" value="1"/>
</dbReference>
<dbReference type="EMBL" id="JBHUOJ010000032">
    <property type="protein sequence ID" value="MFD2834397.1"/>
    <property type="molecule type" value="Genomic_DNA"/>
</dbReference>
<organism evidence="2 3">
    <name type="scientific">Christiangramia antarctica</name>
    <dbReference type="NCBI Taxonomy" id="2058158"/>
    <lineage>
        <taxon>Bacteria</taxon>
        <taxon>Pseudomonadati</taxon>
        <taxon>Bacteroidota</taxon>
        <taxon>Flavobacteriia</taxon>
        <taxon>Flavobacteriales</taxon>
        <taxon>Flavobacteriaceae</taxon>
        <taxon>Christiangramia</taxon>
    </lineage>
</organism>
<dbReference type="SUPFAM" id="SSF50969">
    <property type="entry name" value="YVTN repeat-like/Quinoprotein amine dehydrogenase"/>
    <property type="match status" value="1"/>
</dbReference>
<evidence type="ECO:0000313" key="3">
    <source>
        <dbReference type="Proteomes" id="UP001597438"/>
    </source>
</evidence>
<evidence type="ECO:0000313" key="2">
    <source>
        <dbReference type="EMBL" id="MFD2834397.1"/>
    </source>
</evidence>
<dbReference type="InterPro" id="IPR007788">
    <property type="entry name" value="QCT"/>
</dbReference>
<dbReference type="RefSeq" id="WP_251738976.1">
    <property type="nucleotide sequence ID" value="NZ_JBHUOJ010000032.1"/>
</dbReference>
<keyword evidence="3" id="KW-1185">Reference proteome</keyword>
<keyword evidence="1" id="KW-0732">Signal</keyword>
<comment type="caution">
    <text evidence="2">The sequence shown here is derived from an EMBL/GenBank/DDBJ whole genome shotgun (WGS) entry which is preliminary data.</text>
</comment>
<name>A0ABW5X703_9FLAO</name>
<dbReference type="PROSITE" id="PS51257">
    <property type="entry name" value="PROKAR_LIPOPROTEIN"/>
    <property type="match status" value="1"/>
</dbReference>
<dbReference type="Pfam" id="PF05096">
    <property type="entry name" value="Glu_cyclase_2"/>
    <property type="match status" value="1"/>
</dbReference>
<dbReference type="InterPro" id="IPR011044">
    <property type="entry name" value="Quino_amine_DH_bsu"/>
</dbReference>
<reference evidence="3" key="1">
    <citation type="journal article" date="2019" name="Int. J. Syst. Evol. Microbiol.">
        <title>The Global Catalogue of Microorganisms (GCM) 10K type strain sequencing project: providing services to taxonomists for standard genome sequencing and annotation.</title>
        <authorList>
            <consortium name="The Broad Institute Genomics Platform"/>
            <consortium name="The Broad Institute Genome Sequencing Center for Infectious Disease"/>
            <person name="Wu L."/>
            <person name="Ma J."/>
        </authorList>
    </citation>
    <scope>NUCLEOTIDE SEQUENCE [LARGE SCALE GENOMIC DNA]</scope>
    <source>
        <strain evidence="3">KCTC 52925</strain>
    </source>
</reference>
<evidence type="ECO:0000256" key="1">
    <source>
        <dbReference type="SAM" id="SignalP"/>
    </source>
</evidence>
<gene>
    <name evidence="2" type="ORF">ACFSYS_13980</name>
</gene>
<dbReference type="Proteomes" id="UP001597438">
    <property type="component" value="Unassembled WGS sequence"/>
</dbReference>
<proteinExistence type="predicted"/>
<accession>A0ABW5X703</accession>
<dbReference type="PANTHER" id="PTHR31270">
    <property type="entry name" value="GLUTAMINYL-PEPTIDE CYCLOTRANSFERASE"/>
    <property type="match status" value="1"/>
</dbReference>